<gene>
    <name evidence="10" type="ORF">Poly59_01590</name>
</gene>
<keyword evidence="6" id="KW-0653">Protein transport</keyword>
<evidence type="ECO:0000256" key="1">
    <source>
        <dbReference type="ARBA" id="ARBA00004651"/>
    </source>
</evidence>
<evidence type="ECO:0000256" key="6">
    <source>
        <dbReference type="RuleBase" id="RU004057"/>
    </source>
</evidence>
<comment type="caution">
    <text evidence="10">The sequence shown here is derived from an EMBL/GenBank/DDBJ whole genome shotgun (WGS) entry which is preliminary data.</text>
</comment>
<accession>A0A5C6F8K1</accession>
<evidence type="ECO:0000256" key="3">
    <source>
        <dbReference type="ARBA" id="ARBA00022692"/>
    </source>
</evidence>
<reference evidence="10 11" key="1">
    <citation type="submission" date="2019-02" db="EMBL/GenBank/DDBJ databases">
        <title>Deep-cultivation of Planctomycetes and their phenomic and genomic characterization uncovers novel biology.</title>
        <authorList>
            <person name="Wiegand S."/>
            <person name="Jogler M."/>
            <person name="Boedeker C."/>
            <person name="Pinto D."/>
            <person name="Vollmers J."/>
            <person name="Rivas-Marin E."/>
            <person name="Kohn T."/>
            <person name="Peeters S.H."/>
            <person name="Heuer A."/>
            <person name="Rast P."/>
            <person name="Oberbeckmann S."/>
            <person name="Bunk B."/>
            <person name="Jeske O."/>
            <person name="Meyerdierks A."/>
            <person name="Storesund J.E."/>
            <person name="Kallscheuer N."/>
            <person name="Luecker S."/>
            <person name="Lage O.M."/>
            <person name="Pohl T."/>
            <person name="Merkel B.J."/>
            <person name="Hornburger P."/>
            <person name="Mueller R.-W."/>
            <person name="Bruemmer F."/>
            <person name="Labrenz M."/>
            <person name="Spormann A.M."/>
            <person name="Op Den Camp H."/>
            <person name="Overmann J."/>
            <person name="Amann R."/>
            <person name="Jetten M.S.M."/>
            <person name="Mascher T."/>
            <person name="Medema M.H."/>
            <person name="Devos D.P."/>
            <person name="Kaster A.-K."/>
            <person name="Ovreas L."/>
            <person name="Rohde M."/>
            <person name="Galperin M.Y."/>
            <person name="Jogler C."/>
        </authorList>
    </citation>
    <scope>NUCLEOTIDE SEQUENCE [LARGE SCALE GENOMIC DNA]</scope>
    <source>
        <strain evidence="10 11">Poly59</strain>
    </source>
</reference>
<keyword evidence="2" id="KW-1003">Cell membrane</keyword>
<protein>
    <submittedName>
        <fullName evidence="10">MotA/TolQ/ExbB proton channel family protein</fullName>
    </submittedName>
</protein>
<dbReference type="PANTHER" id="PTHR30625">
    <property type="entry name" value="PROTEIN TOLQ"/>
    <property type="match status" value="1"/>
</dbReference>
<feature type="transmembrane region" description="Helical" evidence="8">
    <location>
        <begin position="222"/>
        <end position="243"/>
    </location>
</feature>
<dbReference type="InterPro" id="IPR050790">
    <property type="entry name" value="ExbB/TolQ_transport"/>
</dbReference>
<dbReference type="GO" id="GO:0005886">
    <property type="term" value="C:plasma membrane"/>
    <property type="evidence" value="ECO:0007669"/>
    <property type="project" value="UniProtKB-SubCell"/>
</dbReference>
<dbReference type="OrthoDB" id="230181at2"/>
<comment type="subcellular location">
    <subcellularLocation>
        <location evidence="1">Cell membrane</location>
        <topology evidence="1">Multi-pass membrane protein</topology>
    </subcellularLocation>
    <subcellularLocation>
        <location evidence="6">Membrane</location>
        <topology evidence="6">Multi-pass membrane protein</topology>
    </subcellularLocation>
</comment>
<evidence type="ECO:0000256" key="8">
    <source>
        <dbReference type="SAM" id="Phobius"/>
    </source>
</evidence>
<dbReference type="AlphaFoldDB" id="A0A5C6F8K1"/>
<sequence>MTDHGNALSQDSARFQPVGNKPKPASDPSSRLTSSATKSVAVLPVIANAPVAGNSMLATVLGAGMSVGFYGLLIGAMKFGPTQSFTGPLERYFLGHPVAVAATILFCFAAAILITKTMGVMAESGHLDRIRDSDLLPADVGQSSSPAEAWMDENDAGHVARNWLSELASLPETTRDSHLVIRLREVLTRQSQRGSKNLADDLRELAGRDADGAHDSLGLVRIIVWAIPMLGFLGTVIGITQTLGGLDFSSGTAAVDNLKSGLYVAFDTTAMGLVLSVVAIFLQFPVERSEQRMLAAVDARVGNLVSSTLPSDEASDNQTVLIAELCRGVQAAVAESLSNQATLWRSTIDSAQSQWQDVHEKNNATIADAFELTLAPALLKHAGAVADSSVIASDRLADQCGRWERSIESAQALLDQSVRQSSEQINSQTKLLNETLDDVCETLSTQQQTLAGHYASINQTHEAIGRLTEATVSLQHQMANPNNEANEAMADAMRILARAVDTLTTRMATDASSAKTTPTRRAA</sequence>
<evidence type="ECO:0000256" key="4">
    <source>
        <dbReference type="ARBA" id="ARBA00022989"/>
    </source>
</evidence>
<evidence type="ECO:0000256" key="5">
    <source>
        <dbReference type="ARBA" id="ARBA00023136"/>
    </source>
</evidence>
<keyword evidence="6" id="KW-0813">Transport</keyword>
<evidence type="ECO:0000256" key="2">
    <source>
        <dbReference type="ARBA" id="ARBA00022475"/>
    </source>
</evidence>
<dbReference type="Pfam" id="PF01618">
    <property type="entry name" value="MotA_ExbB"/>
    <property type="match status" value="1"/>
</dbReference>
<keyword evidence="5 8" id="KW-0472">Membrane</keyword>
<comment type="similarity">
    <text evidence="6">Belongs to the exbB/tolQ family.</text>
</comment>
<dbReference type="RefSeq" id="WP_146532183.1">
    <property type="nucleotide sequence ID" value="NZ_SJPX01000001.1"/>
</dbReference>
<feature type="domain" description="MotA/TolQ/ExbB proton channel" evidence="9">
    <location>
        <begin position="191"/>
        <end position="284"/>
    </location>
</feature>
<name>A0A5C6F8K1_9BACT</name>
<keyword evidence="4 8" id="KW-1133">Transmembrane helix</keyword>
<organism evidence="10 11">
    <name type="scientific">Rubripirellula reticaptiva</name>
    <dbReference type="NCBI Taxonomy" id="2528013"/>
    <lineage>
        <taxon>Bacteria</taxon>
        <taxon>Pseudomonadati</taxon>
        <taxon>Planctomycetota</taxon>
        <taxon>Planctomycetia</taxon>
        <taxon>Pirellulales</taxon>
        <taxon>Pirellulaceae</taxon>
        <taxon>Rubripirellula</taxon>
    </lineage>
</organism>
<dbReference type="PANTHER" id="PTHR30625:SF11">
    <property type="entry name" value="MOTA_TOLQ_EXBB PROTON CHANNEL DOMAIN-CONTAINING PROTEIN"/>
    <property type="match status" value="1"/>
</dbReference>
<feature type="region of interest" description="Disordered" evidence="7">
    <location>
        <begin position="1"/>
        <end position="33"/>
    </location>
</feature>
<evidence type="ECO:0000256" key="7">
    <source>
        <dbReference type="SAM" id="MobiDB-lite"/>
    </source>
</evidence>
<feature type="transmembrane region" description="Helical" evidence="8">
    <location>
        <begin position="263"/>
        <end position="284"/>
    </location>
</feature>
<dbReference type="GO" id="GO:0017038">
    <property type="term" value="P:protein import"/>
    <property type="evidence" value="ECO:0007669"/>
    <property type="project" value="TreeGrafter"/>
</dbReference>
<dbReference type="Proteomes" id="UP000317977">
    <property type="component" value="Unassembled WGS sequence"/>
</dbReference>
<evidence type="ECO:0000259" key="9">
    <source>
        <dbReference type="Pfam" id="PF01618"/>
    </source>
</evidence>
<evidence type="ECO:0000313" key="11">
    <source>
        <dbReference type="Proteomes" id="UP000317977"/>
    </source>
</evidence>
<keyword evidence="11" id="KW-1185">Reference proteome</keyword>
<feature type="transmembrane region" description="Helical" evidence="8">
    <location>
        <begin position="56"/>
        <end position="74"/>
    </location>
</feature>
<feature type="transmembrane region" description="Helical" evidence="8">
    <location>
        <begin position="94"/>
        <end position="114"/>
    </location>
</feature>
<evidence type="ECO:0000313" key="10">
    <source>
        <dbReference type="EMBL" id="TWU57252.1"/>
    </source>
</evidence>
<dbReference type="EMBL" id="SJPX01000001">
    <property type="protein sequence ID" value="TWU57252.1"/>
    <property type="molecule type" value="Genomic_DNA"/>
</dbReference>
<keyword evidence="3 8" id="KW-0812">Transmembrane</keyword>
<proteinExistence type="inferred from homology"/>
<dbReference type="InterPro" id="IPR002898">
    <property type="entry name" value="MotA_ExbB_proton_chnl"/>
</dbReference>